<dbReference type="AlphaFoldDB" id="A0A1R0H3M4"/>
<evidence type="ECO:0000313" key="2">
    <source>
        <dbReference type="EMBL" id="OLY83718.1"/>
    </source>
</evidence>
<proteinExistence type="predicted"/>
<dbReference type="EMBL" id="LSSL01000778">
    <property type="protein sequence ID" value="OLY83718.1"/>
    <property type="molecule type" value="Genomic_DNA"/>
</dbReference>
<evidence type="ECO:0000313" key="3">
    <source>
        <dbReference type="Proteomes" id="UP000187455"/>
    </source>
</evidence>
<reference evidence="2 3" key="1">
    <citation type="journal article" date="2016" name="Mol. Biol. Evol.">
        <title>Genome-Wide Survey of Gut Fungi (Harpellales) Reveals the First Horizontally Transferred Ubiquitin Gene from a Mosquito Host.</title>
        <authorList>
            <person name="Wang Y."/>
            <person name="White M.M."/>
            <person name="Kvist S."/>
            <person name="Moncalvo J.M."/>
        </authorList>
    </citation>
    <scope>NUCLEOTIDE SEQUENCE [LARGE SCALE GENOMIC DNA]</scope>
    <source>
        <strain evidence="2 3">ALG-7-W6</strain>
    </source>
</reference>
<accession>A0A1R0H3M4</accession>
<sequence>MIQNTEILSGAPAGRHQIFAGESEDREGDPSRDPFRPPIRRSSLYVPFCMEKTDVQQVSPERLQERVTDPVQESGTNILVFGEEPNKFFSNSRPSLDGLRLSNLGPSLKKRLIWLDEEDGTDPGAAARRTTAANVASETSQAEDLQRSPQDID</sequence>
<name>A0A1R0H3M4_9FUNG</name>
<comment type="caution">
    <text evidence="2">The sequence shown here is derived from an EMBL/GenBank/DDBJ whole genome shotgun (WGS) entry which is preliminary data.</text>
</comment>
<feature type="region of interest" description="Disordered" evidence="1">
    <location>
        <begin position="1"/>
        <end position="40"/>
    </location>
</feature>
<feature type="compositionally biased region" description="Polar residues" evidence="1">
    <location>
        <begin position="134"/>
        <end position="153"/>
    </location>
</feature>
<keyword evidence="3" id="KW-1185">Reference proteome</keyword>
<protein>
    <submittedName>
        <fullName evidence="2">Uncharacterized protein</fullName>
    </submittedName>
</protein>
<evidence type="ECO:0000256" key="1">
    <source>
        <dbReference type="SAM" id="MobiDB-lite"/>
    </source>
</evidence>
<organism evidence="2 3">
    <name type="scientific">Smittium mucronatum</name>
    <dbReference type="NCBI Taxonomy" id="133383"/>
    <lineage>
        <taxon>Eukaryota</taxon>
        <taxon>Fungi</taxon>
        <taxon>Fungi incertae sedis</taxon>
        <taxon>Zoopagomycota</taxon>
        <taxon>Kickxellomycotina</taxon>
        <taxon>Harpellomycetes</taxon>
        <taxon>Harpellales</taxon>
        <taxon>Legeriomycetaceae</taxon>
        <taxon>Smittium</taxon>
    </lineage>
</organism>
<feature type="region of interest" description="Disordered" evidence="1">
    <location>
        <begin position="119"/>
        <end position="153"/>
    </location>
</feature>
<gene>
    <name evidence="2" type="ORF">AYI68_g2136</name>
</gene>
<dbReference type="Proteomes" id="UP000187455">
    <property type="component" value="Unassembled WGS sequence"/>
</dbReference>